<reference evidence="1" key="1">
    <citation type="submission" date="2023-08" db="EMBL/GenBank/DDBJ databases">
        <authorList>
            <person name="Alioto T."/>
            <person name="Alioto T."/>
            <person name="Gomez Garrido J."/>
        </authorList>
    </citation>
    <scope>NUCLEOTIDE SEQUENCE</scope>
</reference>
<proteinExistence type="predicted"/>
<name>A0AA36EZR9_OCTVU</name>
<keyword evidence="2" id="KW-1185">Reference proteome</keyword>
<dbReference type="Proteomes" id="UP001162480">
    <property type="component" value="Chromosome 3"/>
</dbReference>
<protein>
    <submittedName>
        <fullName evidence="1">Uncharacterized protein</fullName>
    </submittedName>
</protein>
<organism evidence="1 2">
    <name type="scientific">Octopus vulgaris</name>
    <name type="common">Common octopus</name>
    <dbReference type="NCBI Taxonomy" id="6645"/>
    <lineage>
        <taxon>Eukaryota</taxon>
        <taxon>Metazoa</taxon>
        <taxon>Spiralia</taxon>
        <taxon>Lophotrochozoa</taxon>
        <taxon>Mollusca</taxon>
        <taxon>Cephalopoda</taxon>
        <taxon>Coleoidea</taxon>
        <taxon>Octopodiformes</taxon>
        <taxon>Octopoda</taxon>
        <taxon>Incirrata</taxon>
        <taxon>Octopodidae</taxon>
        <taxon>Octopus</taxon>
    </lineage>
</organism>
<dbReference type="AlphaFoldDB" id="A0AA36EZR9"/>
<evidence type="ECO:0000313" key="2">
    <source>
        <dbReference type="Proteomes" id="UP001162480"/>
    </source>
</evidence>
<dbReference type="EMBL" id="OX597816">
    <property type="protein sequence ID" value="CAI9719152.1"/>
    <property type="molecule type" value="Genomic_DNA"/>
</dbReference>
<sequence>MAIGIFYKLSNKCEDIDEKRECKRDAKNLYHKLVKLEYAILTVVWEVVMNCVNKTSKKHRIPGSDVIEGYLLLASLFSFVKEIRENSADKIARYATIAKVFVGCGDGGGDYGGSCNVGVILLL</sequence>
<evidence type="ECO:0000313" key="1">
    <source>
        <dbReference type="EMBL" id="CAI9719152.1"/>
    </source>
</evidence>
<accession>A0AA36EZR9</accession>
<gene>
    <name evidence="1" type="ORF">OCTVUL_1B020562</name>
</gene>